<protein>
    <submittedName>
        <fullName evidence="1">Intelectin-like protein</fullName>
    </submittedName>
</protein>
<dbReference type="EMBL" id="LR786080">
    <property type="protein sequence ID" value="CAB3257380.1"/>
    <property type="molecule type" value="mRNA"/>
</dbReference>
<gene>
    <name evidence="1" type="primary">Itln1b</name>
</gene>
<proteinExistence type="evidence at transcript level"/>
<evidence type="ECO:0000313" key="1">
    <source>
        <dbReference type="EMBL" id="CAB3257380.1"/>
    </source>
</evidence>
<name>A0A6F9DEW5_9ASCI</name>
<sequence length="190" mass="21665">MKRVADMVCLMPACVMFGFMSSIKRIGNHRTLQMHFLESLHLAYIILLNGKFTNRYPTHSLVTQWLQGPDCTYDDDVLSVPVQFSIGNDSVVNSMLPPSVNPLPTGFVQLRAYGRTGSVYAMCPAVQVNDWRSEYVCIGGMKNPDSRYYDDCSDFTNWDGLPKTLLHETTPVDYAHFQRDLDSTIMIFYR</sequence>
<organism evidence="1">
    <name type="scientific">Phallusia mammillata</name>
    <dbReference type="NCBI Taxonomy" id="59560"/>
    <lineage>
        <taxon>Eukaryota</taxon>
        <taxon>Metazoa</taxon>
        <taxon>Chordata</taxon>
        <taxon>Tunicata</taxon>
        <taxon>Ascidiacea</taxon>
        <taxon>Phlebobranchia</taxon>
        <taxon>Ascidiidae</taxon>
        <taxon>Phallusia</taxon>
    </lineage>
</organism>
<dbReference type="AlphaFoldDB" id="A0A6F9DEW5"/>
<reference evidence="1" key="1">
    <citation type="submission" date="2020-04" db="EMBL/GenBank/DDBJ databases">
        <authorList>
            <person name="Neveu A P."/>
        </authorList>
    </citation>
    <scope>NUCLEOTIDE SEQUENCE</scope>
    <source>
        <tissue evidence="1">Whole embryo</tissue>
    </source>
</reference>
<accession>A0A6F9DEW5</accession>